<gene>
    <name evidence="2" type="ORF">Slati_0651300</name>
</gene>
<feature type="region of interest" description="Disordered" evidence="1">
    <location>
        <begin position="1"/>
        <end position="38"/>
    </location>
</feature>
<reference evidence="2" key="2">
    <citation type="journal article" date="2024" name="Plant">
        <title>Genomic evolution and insights into agronomic trait innovations of Sesamum species.</title>
        <authorList>
            <person name="Miao H."/>
            <person name="Wang L."/>
            <person name="Qu L."/>
            <person name="Liu H."/>
            <person name="Sun Y."/>
            <person name="Le M."/>
            <person name="Wang Q."/>
            <person name="Wei S."/>
            <person name="Zheng Y."/>
            <person name="Lin W."/>
            <person name="Duan Y."/>
            <person name="Cao H."/>
            <person name="Xiong S."/>
            <person name="Wang X."/>
            <person name="Wei L."/>
            <person name="Li C."/>
            <person name="Ma Q."/>
            <person name="Ju M."/>
            <person name="Zhao R."/>
            <person name="Li G."/>
            <person name="Mu C."/>
            <person name="Tian Q."/>
            <person name="Mei H."/>
            <person name="Zhang T."/>
            <person name="Gao T."/>
            <person name="Zhang H."/>
        </authorList>
    </citation>
    <scope>NUCLEOTIDE SEQUENCE</scope>
    <source>
        <strain evidence="2">KEN1</strain>
    </source>
</reference>
<protein>
    <submittedName>
        <fullName evidence="2">Uncharacterized protein</fullName>
    </submittedName>
</protein>
<comment type="caution">
    <text evidence="2">The sequence shown here is derived from an EMBL/GenBank/DDBJ whole genome shotgun (WGS) entry which is preliminary data.</text>
</comment>
<feature type="region of interest" description="Disordered" evidence="1">
    <location>
        <begin position="139"/>
        <end position="233"/>
    </location>
</feature>
<name>A0AAW2Y3E5_9LAMI</name>
<feature type="compositionally biased region" description="Low complexity" evidence="1">
    <location>
        <begin position="191"/>
        <end position="205"/>
    </location>
</feature>
<feature type="compositionally biased region" description="Low complexity" evidence="1">
    <location>
        <begin position="69"/>
        <end position="78"/>
    </location>
</feature>
<feature type="region of interest" description="Disordered" evidence="1">
    <location>
        <begin position="55"/>
        <end position="83"/>
    </location>
</feature>
<feature type="compositionally biased region" description="Polar residues" evidence="1">
    <location>
        <begin position="214"/>
        <end position="233"/>
    </location>
</feature>
<organism evidence="2">
    <name type="scientific">Sesamum latifolium</name>
    <dbReference type="NCBI Taxonomy" id="2727402"/>
    <lineage>
        <taxon>Eukaryota</taxon>
        <taxon>Viridiplantae</taxon>
        <taxon>Streptophyta</taxon>
        <taxon>Embryophyta</taxon>
        <taxon>Tracheophyta</taxon>
        <taxon>Spermatophyta</taxon>
        <taxon>Magnoliopsida</taxon>
        <taxon>eudicotyledons</taxon>
        <taxon>Gunneridae</taxon>
        <taxon>Pentapetalae</taxon>
        <taxon>asterids</taxon>
        <taxon>lamiids</taxon>
        <taxon>Lamiales</taxon>
        <taxon>Pedaliaceae</taxon>
        <taxon>Sesamum</taxon>
    </lineage>
</organism>
<feature type="compositionally biased region" description="Low complexity" evidence="1">
    <location>
        <begin position="25"/>
        <end position="38"/>
    </location>
</feature>
<sequence>MVAQGVASGDKGAPVQDQAQDKRAVASASPALTTAAAQPPDVVVPSLPVLNASSTSTTRMAMDPKLPGSPVSSSASAPTEMSATPISPVATLMECRKWMYNKNLPGRRGFVASEEPCVAHKFAKSVGLTAHRVACGDKGDPIRDQAQDQDAAESASPAPTAPAMRPSNVVVPSSPVPNVPSASATPRDAKLPMSPDSALSSSSPMETPAFPVIASSSPPTERSASQSIHVTPDSLSAQRNLTKKIGRIISDYFVGAWITYSSVPMEVRDTWFSSFQNFYTWDASCTAEMRRIFNKKASTWMTRTLYLARKKGEKLSWISNEHWAAMLLEWAGESFQMVSQKNKAICRSNIPTATPVYRGGSVSMTIYKRKLEEELGRPPTCLELFERGWKKKLETC</sequence>
<evidence type="ECO:0000256" key="1">
    <source>
        <dbReference type="SAM" id="MobiDB-lite"/>
    </source>
</evidence>
<accession>A0AAW2Y3E5</accession>
<reference evidence="2" key="1">
    <citation type="submission" date="2020-06" db="EMBL/GenBank/DDBJ databases">
        <authorList>
            <person name="Li T."/>
            <person name="Hu X."/>
            <person name="Zhang T."/>
            <person name="Song X."/>
            <person name="Zhang H."/>
            <person name="Dai N."/>
            <person name="Sheng W."/>
            <person name="Hou X."/>
            <person name="Wei L."/>
        </authorList>
    </citation>
    <scope>NUCLEOTIDE SEQUENCE</scope>
    <source>
        <strain evidence="2">KEN1</strain>
        <tissue evidence="2">Leaf</tissue>
    </source>
</reference>
<proteinExistence type="predicted"/>
<dbReference type="AlphaFoldDB" id="A0AAW2Y3E5"/>
<feature type="compositionally biased region" description="Low complexity" evidence="1">
    <location>
        <begin position="148"/>
        <end position="173"/>
    </location>
</feature>
<evidence type="ECO:0000313" key="2">
    <source>
        <dbReference type="EMBL" id="KAL0460241.1"/>
    </source>
</evidence>
<dbReference type="EMBL" id="JACGWN010000002">
    <property type="protein sequence ID" value="KAL0460241.1"/>
    <property type="molecule type" value="Genomic_DNA"/>
</dbReference>